<dbReference type="Proteomes" id="UP000195043">
    <property type="component" value="Unassembled WGS sequence"/>
</dbReference>
<gene>
    <name evidence="1" type="ORF">A5886_001599</name>
</gene>
<organism evidence="1 2">
    <name type="scientific">Candidatus Enterococcus testudinis</name>
    <dbReference type="NCBI Taxonomy" id="1834191"/>
    <lineage>
        <taxon>Bacteria</taxon>
        <taxon>Bacillati</taxon>
        <taxon>Bacillota</taxon>
        <taxon>Bacilli</taxon>
        <taxon>Lactobacillales</taxon>
        <taxon>Enterococcaceae</taxon>
        <taxon>Enterococcus</taxon>
    </lineage>
</organism>
<protein>
    <submittedName>
        <fullName evidence="1">Uncharacterized protein</fullName>
    </submittedName>
</protein>
<feature type="non-terminal residue" evidence="1">
    <location>
        <position position="214"/>
    </location>
</feature>
<evidence type="ECO:0000313" key="2">
    <source>
        <dbReference type="Proteomes" id="UP000195043"/>
    </source>
</evidence>
<dbReference type="RefSeq" id="WP_179190007.1">
    <property type="nucleotide sequence ID" value="NZ_NGKU01000001.1"/>
</dbReference>
<reference evidence="1 2" key="1">
    <citation type="submission" date="2017-05" db="EMBL/GenBank/DDBJ databases">
        <title>The Genome Sequence of Enterococcus sp. 8G7_MSG3316.</title>
        <authorList>
            <consortium name="The Broad Institute Genomics Platform"/>
            <consortium name="The Broad Institute Genomic Center for Infectious Diseases"/>
            <person name="Earl A."/>
            <person name="Manson A."/>
            <person name="Schwartman J."/>
            <person name="Gilmore M."/>
            <person name="Abouelleil A."/>
            <person name="Cao P."/>
            <person name="Chapman S."/>
            <person name="Cusick C."/>
            <person name="Shea T."/>
            <person name="Young S."/>
            <person name="Neafsey D."/>
            <person name="Nusbaum C."/>
            <person name="Birren B."/>
        </authorList>
    </citation>
    <scope>NUCLEOTIDE SEQUENCE [LARGE SCALE GENOMIC DNA]</scope>
    <source>
        <strain evidence="1 2">8G7_MSG3316</strain>
    </source>
</reference>
<dbReference type="AlphaFoldDB" id="A0A242A6E4"/>
<evidence type="ECO:0000313" key="1">
    <source>
        <dbReference type="EMBL" id="OTN76522.1"/>
    </source>
</evidence>
<sequence length="214" mass="24309">MRNLIVGIICLISFLLSSALIMVEKSTHARYLNNIEDIGSNMQKFYVQKTNVKHAQEISFFETLVDTYDASIIRTDRVFNEDRIVIYKSGIFSNAYINMLKIKLEMDSGDTIISDDAFLATFKTNDKDQSGRIKDFLNDTPLILQSLKRLYSENALTPGGEYSLIVDRSDSEIIIDMLSDFYSISKVELLTPTTGFENDIGGAFYLIIFFSIIL</sequence>
<proteinExistence type="predicted"/>
<comment type="caution">
    <text evidence="1">The sequence shown here is derived from an EMBL/GenBank/DDBJ whole genome shotgun (WGS) entry which is preliminary data.</text>
</comment>
<name>A0A242A6E4_9ENTE</name>
<dbReference type="EMBL" id="NGKU01000001">
    <property type="protein sequence ID" value="OTN76522.1"/>
    <property type="molecule type" value="Genomic_DNA"/>
</dbReference>
<accession>A0A242A6E4</accession>
<keyword evidence="2" id="KW-1185">Reference proteome</keyword>
<dbReference type="STRING" id="1834191.A5886_001599"/>